<gene>
    <name evidence="1" type="primary">Contig2324.g2504</name>
    <name evidence="1" type="ORF">STYLEM_10352</name>
</gene>
<dbReference type="InterPro" id="IPR001611">
    <property type="entry name" value="Leu-rich_rpt"/>
</dbReference>
<evidence type="ECO:0000313" key="2">
    <source>
        <dbReference type="Proteomes" id="UP000039865"/>
    </source>
</evidence>
<dbReference type="PROSITE" id="PS51450">
    <property type="entry name" value="LRR"/>
    <property type="match status" value="1"/>
</dbReference>
<organism evidence="1 2">
    <name type="scientific">Stylonychia lemnae</name>
    <name type="common">Ciliate</name>
    <dbReference type="NCBI Taxonomy" id="5949"/>
    <lineage>
        <taxon>Eukaryota</taxon>
        <taxon>Sar</taxon>
        <taxon>Alveolata</taxon>
        <taxon>Ciliophora</taxon>
        <taxon>Intramacronucleata</taxon>
        <taxon>Spirotrichea</taxon>
        <taxon>Stichotrichia</taxon>
        <taxon>Sporadotrichida</taxon>
        <taxon>Oxytrichidae</taxon>
        <taxon>Stylonychinae</taxon>
        <taxon>Stylonychia</taxon>
    </lineage>
</organism>
<dbReference type="InParanoid" id="A0A078AIM1"/>
<dbReference type="AlphaFoldDB" id="A0A078AIM1"/>
<accession>A0A078AIM1</accession>
<evidence type="ECO:0000313" key="1">
    <source>
        <dbReference type="EMBL" id="CDW81337.1"/>
    </source>
</evidence>
<keyword evidence="2" id="KW-1185">Reference proteome</keyword>
<dbReference type="Proteomes" id="UP000039865">
    <property type="component" value="Unassembled WGS sequence"/>
</dbReference>
<protein>
    <submittedName>
        <fullName evidence="1">Uncharacterized protein</fullName>
    </submittedName>
</protein>
<proteinExistence type="predicted"/>
<dbReference type="EMBL" id="CCKQ01009827">
    <property type="protein sequence ID" value="CDW81337.1"/>
    <property type="molecule type" value="Genomic_DNA"/>
</dbReference>
<sequence length="535" mass="61528">MIKEHNIPLITSPQKTHSQVINNYTSKSIYRLNNLQQDLSYSPHINSEFAKINSSRVGNHQRNKLINNTNIIFENIKNQTQLPNHNDYLQLDGQDGSLIANVKVLGSRSYFYGQLPIEIKGATFSNSQSHSTQNKLTKAGHNNNISLGNNNSNLTSLHLNQNLITKLKSKDHLQQLQNQLHLPLHSQRGSGSNQNPYSNVLMRNRKANNFSDNDIKVQAESKMLITRNILQNTQLNFESSLKQPNDSSYLRNHASPIKDQSLTIRVKVELSKLELRQILKQTSQLQSIQNEHLLEPARYEQLSNQDKHQQPQFTIKVIDFELLEKLRFRQSPERMVQLVDPISRQKKRNTIFTNKIVKTTLNQRDECNLSRVSKFDQGIMTADQGQQIDFGDDSYTITPTKHLKEQSQKNLTPFVDNNTKIKSLLNQLSGTNSSILKSNSKQMKKYEWINLCGILNKPKDPSKLWFVPDTQRYNSSKKLLKFQRVNDNLTSLQNSSKDIGHLKLDMLTTQFMNNQHNDLSISKANIHKSPYINLD</sequence>
<name>A0A078AIM1_STYLE</name>
<reference evidence="1 2" key="1">
    <citation type="submission" date="2014-06" db="EMBL/GenBank/DDBJ databases">
        <authorList>
            <person name="Swart Estienne"/>
        </authorList>
    </citation>
    <scope>NUCLEOTIDE SEQUENCE [LARGE SCALE GENOMIC DNA]</scope>
    <source>
        <strain evidence="1 2">130c</strain>
    </source>
</reference>